<sequence>MAPKLVHDIKEADSFRPKITCFSSLKVVYHIIRKLTEKQRKMFESTCFGHFLGIHKLQFSIPIVHYLLLRVVESPNTDEMWFKIEYTATRFSAQELCIFTGLNCSPYPKVNVHNEKMEGIGLMEDLLNIDMSLYNDNLESIFMEASSDNDLFTVKLALLYFLDTVLLGREKKSLKDKEHILLVDDIEEFN</sequence>
<keyword evidence="3" id="KW-1185">Reference proteome</keyword>
<proteinExistence type="predicted"/>
<comment type="caution">
    <text evidence="2">The sequence shown here is derived from an EMBL/GenBank/DDBJ whole genome shotgun (WGS) entry which is preliminary data.</text>
</comment>
<dbReference type="EMBL" id="JANJYJ010000010">
    <property type="protein sequence ID" value="KAK3184490.1"/>
    <property type="molecule type" value="Genomic_DNA"/>
</dbReference>
<name>A0AAE0DTP3_9ROSI</name>
<gene>
    <name evidence="2" type="ORF">Dsin_031776</name>
</gene>
<dbReference type="AlphaFoldDB" id="A0AAE0DTP3"/>
<evidence type="ECO:0000313" key="2">
    <source>
        <dbReference type="EMBL" id="KAK3184490.1"/>
    </source>
</evidence>
<dbReference type="Proteomes" id="UP001281410">
    <property type="component" value="Unassembled WGS sequence"/>
</dbReference>
<feature type="domain" description="DUF1985" evidence="1">
    <location>
        <begin position="68"/>
        <end position="189"/>
    </location>
</feature>
<dbReference type="InterPro" id="IPR015410">
    <property type="entry name" value="DUF1985"/>
</dbReference>
<accession>A0AAE0DTP3</accession>
<evidence type="ECO:0000313" key="3">
    <source>
        <dbReference type="Proteomes" id="UP001281410"/>
    </source>
</evidence>
<evidence type="ECO:0000259" key="1">
    <source>
        <dbReference type="Pfam" id="PF09331"/>
    </source>
</evidence>
<reference evidence="2" key="1">
    <citation type="journal article" date="2023" name="Plant J.">
        <title>Genome sequences and population genomics provide insights into the demographic history, inbreeding, and mutation load of two 'living fossil' tree species of Dipteronia.</title>
        <authorList>
            <person name="Feng Y."/>
            <person name="Comes H.P."/>
            <person name="Chen J."/>
            <person name="Zhu S."/>
            <person name="Lu R."/>
            <person name="Zhang X."/>
            <person name="Li P."/>
            <person name="Qiu J."/>
            <person name="Olsen K.M."/>
            <person name="Qiu Y."/>
        </authorList>
    </citation>
    <scope>NUCLEOTIDE SEQUENCE</scope>
    <source>
        <strain evidence="2">NBL</strain>
    </source>
</reference>
<organism evidence="2 3">
    <name type="scientific">Dipteronia sinensis</name>
    <dbReference type="NCBI Taxonomy" id="43782"/>
    <lineage>
        <taxon>Eukaryota</taxon>
        <taxon>Viridiplantae</taxon>
        <taxon>Streptophyta</taxon>
        <taxon>Embryophyta</taxon>
        <taxon>Tracheophyta</taxon>
        <taxon>Spermatophyta</taxon>
        <taxon>Magnoliopsida</taxon>
        <taxon>eudicotyledons</taxon>
        <taxon>Gunneridae</taxon>
        <taxon>Pentapetalae</taxon>
        <taxon>rosids</taxon>
        <taxon>malvids</taxon>
        <taxon>Sapindales</taxon>
        <taxon>Sapindaceae</taxon>
        <taxon>Hippocastanoideae</taxon>
        <taxon>Acereae</taxon>
        <taxon>Dipteronia</taxon>
    </lineage>
</organism>
<dbReference type="PANTHER" id="PTHR48449">
    <property type="entry name" value="DUF1985 DOMAIN-CONTAINING PROTEIN"/>
    <property type="match status" value="1"/>
</dbReference>
<dbReference type="PANTHER" id="PTHR48449:SF1">
    <property type="entry name" value="DUF1985 DOMAIN-CONTAINING PROTEIN"/>
    <property type="match status" value="1"/>
</dbReference>
<protein>
    <recommendedName>
        <fullName evidence="1">DUF1985 domain-containing protein</fullName>
    </recommendedName>
</protein>
<dbReference type="Pfam" id="PF09331">
    <property type="entry name" value="DUF1985"/>
    <property type="match status" value="1"/>
</dbReference>